<dbReference type="PANTHER" id="PTHR43289:SF34">
    <property type="entry name" value="SERINE_THREONINE-PROTEIN KINASE YBDM-RELATED"/>
    <property type="match status" value="1"/>
</dbReference>
<evidence type="ECO:0000313" key="10">
    <source>
        <dbReference type="Proteomes" id="UP001589647"/>
    </source>
</evidence>
<keyword evidence="7" id="KW-1133">Transmembrane helix</keyword>
<dbReference type="PROSITE" id="PS00108">
    <property type="entry name" value="PROTEIN_KINASE_ST"/>
    <property type="match status" value="1"/>
</dbReference>
<keyword evidence="3 9" id="KW-0418">Kinase</keyword>
<feature type="region of interest" description="Disordered" evidence="6">
    <location>
        <begin position="409"/>
        <end position="471"/>
    </location>
</feature>
<evidence type="ECO:0000256" key="3">
    <source>
        <dbReference type="ARBA" id="ARBA00022777"/>
    </source>
</evidence>
<dbReference type="Proteomes" id="UP001589647">
    <property type="component" value="Unassembled WGS sequence"/>
</dbReference>
<reference evidence="9 10" key="1">
    <citation type="submission" date="2024-09" db="EMBL/GenBank/DDBJ databases">
        <authorList>
            <person name="Sun Q."/>
            <person name="Mori K."/>
        </authorList>
    </citation>
    <scope>NUCLEOTIDE SEQUENCE [LARGE SCALE GENOMIC DNA]</scope>
    <source>
        <strain evidence="9 10">CCM 3426</strain>
    </source>
</reference>
<dbReference type="InterPro" id="IPR000719">
    <property type="entry name" value="Prot_kinase_dom"/>
</dbReference>
<comment type="caution">
    <text evidence="9">The sequence shown here is derived from an EMBL/GenBank/DDBJ whole genome shotgun (WGS) entry which is preliminary data.</text>
</comment>
<keyword evidence="4 5" id="KW-0067">ATP-binding</keyword>
<feature type="region of interest" description="Disordered" evidence="6">
    <location>
        <begin position="288"/>
        <end position="377"/>
    </location>
</feature>
<evidence type="ECO:0000256" key="4">
    <source>
        <dbReference type="ARBA" id="ARBA00022840"/>
    </source>
</evidence>
<keyword evidence="7" id="KW-0812">Transmembrane</keyword>
<keyword evidence="7" id="KW-0472">Membrane</keyword>
<dbReference type="CDD" id="cd14014">
    <property type="entry name" value="STKc_PknB_like"/>
    <property type="match status" value="1"/>
</dbReference>
<evidence type="ECO:0000256" key="1">
    <source>
        <dbReference type="ARBA" id="ARBA00022679"/>
    </source>
</evidence>
<evidence type="ECO:0000256" key="7">
    <source>
        <dbReference type="SAM" id="Phobius"/>
    </source>
</evidence>
<dbReference type="PROSITE" id="PS00107">
    <property type="entry name" value="PROTEIN_KINASE_ATP"/>
    <property type="match status" value="1"/>
</dbReference>
<evidence type="ECO:0000256" key="5">
    <source>
        <dbReference type="PROSITE-ProRule" id="PRU10141"/>
    </source>
</evidence>
<dbReference type="Gene3D" id="1.10.510.10">
    <property type="entry name" value="Transferase(Phosphotransferase) domain 1"/>
    <property type="match status" value="1"/>
</dbReference>
<dbReference type="SUPFAM" id="SSF56112">
    <property type="entry name" value="Protein kinase-like (PK-like)"/>
    <property type="match status" value="1"/>
</dbReference>
<feature type="transmembrane region" description="Helical" evidence="7">
    <location>
        <begin position="382"/>
        <end position="403"/>
    </location>
</feature>
<organism evidence="9 10">
    <name type="scientific">Nonomuraea spiralis</name>
    <dbReference type="NCBI Taxonomy" id="46182"/>
    <lineage>
        <taxon>Bacteria</taxon>
        <taxon>Bacillati</taxon>
        <taxon>Actinomycetota</taxon>
        <taxon>Actinomycetes</taxon>
        <taxon>Streptosporangiales</taxon>
        <taxon>Streptosporangiaceae</taxon>
        <taxon>Nonomuraea</taxon>
    </lineage>
</organism>
<gene>
    <name evidence="9" type="ORF">ACFFV7_42875</name>
</gene>
<sequence>MPNVEPLREGDPAAVGPYRLAGRLGAGGHGVVYLARGRDGGPVAVKVLAEGVTAGEAFAREIAAARGVEPSCVAQVLDASARGRPYIVTEYVDGRSLQEAGGPRGGAELQRLAVATATALAAVHQAGVVHRDFKPANVLLGPGGPRVTDFGMSAAFGAGVTATGTITGTPAYMAPEQLSGRRAGTPADVFAWASVIVFAATGVPPFGDDSLPAVINRILHDEPRTGDLPQPLLGAVLDCLAKDPERRPAMRDVLLRLLGGPPAAAPRAASYETPAVVRPPAIPGMRLVAGGPPAMPAPLPEHPDPQPAAPHGFGPPPPRLHPDGPHLPEPHFTEPGIPEPHLTDPRSFEADALGEAEPQEHVPEPAGPEARRPGRVRRRVKTAVVAGISGVSVLVLAGAIVWLTPSTPTPKAADAADATGAPATTGAASPTSRPRRTRTSGPEPQSESTPSPLPDRLTLGSLRPSGGTRNGDCWDGAVRLQAAVARTGDPVTLQYAWIIDGAVTTRSSATVTENGRRYLTSPSTLTSSGPHTVTLRITAPVTRQRTIAVTLCDDTPL</sequence>
<evidence type="ECO:0000313" key="9">
    <source>
        <dbReference type="EMBL" id="MFB9207987.1"/>
    </source>
</evidence>
<keyword evidence="1" id="KW-0808">Transferase</keyword>
<dbReference type="PANTHER" id="PTHR43289">
    <property type="entry name" value="MITOGEN-ACTIVATED PROTEIN KINASE KINASE KINASE 20-RELATED"/>
    <property type="match status" value="1"/>
</dbReference>
<keyword evidence="2 5" id="KW-0547">Nucleotide-binding</keyword>
<dbReference type="PROSITE" id="PS50011">
    <property type="entry name" value="PROTEIN_KINASE_DOM"/>
    <property type="match status" value="1"/>
</dbReference>
<protein>
    <submittedName>
        <fullName evidence="9">Serine/threonine protein kinase</fullName>
    </submittedName>
</protein>
<name>A0ABV5ITY1_9ACTN</name>
<feature type="domain" description="Protein kinase" evidence="8">
    <location>
        <begin position="18"/>
        <end position="258"/>
    </location>
</feature>
<accession>A0ABV5ITY1</accession>
<feature type="compositionally biased region" description="Low complexity" evidence="6">
    <location>
        <begin position="409"/>
        <end position="432"/>
    </location>
</feature>
<dbReference type="RefSeq" id="WP_189648601.1">
    <property type="nucleotide sequence ID" value="NZ_BMRC01000007.1"/>
</dbReference>
<proteinExistence type="predicted"/>
<keyword evidence="10" id="KW-1185">Reference proteome</keyword>
<feature type="binding site" evidence="5">
    <location>
        <position position="46"/>
    </location>
    <ligand>
        <name>ATP</name>
        <dbReference type="ChEBI" id="CHEBI:30616"/>
    </ligand>
</feature>
<evidence type="ECO:0000259" key="8">
    <source>
        <dbReference type="PROSITE" id="PS50011"/>
    </source>
</evidence>
<dbReference type="InterPro" id="IPR008271">
    <property type="entry name" value="Ser/Thr_kinase_AS"/>
</dbReference>
<dbReference type="EMBL" id="JBHMEI010000067">
    <property type="protein sequence ID" value="MFB9207987.1"/>
    <property type="molecule type" value="Genomic_DNA"/>
</dbReference>
<dbReference type="InterPro" id="IPR017441">
    <property type="entry name" value="Protein_kinase_ATP_BS"/>
</dbReference>
<evidence type="ECO:0000256" key="2">
    <source>
        <dbReference type="ARBA" id="ARBA00022741"/>
    </source>
</evidence>
<evidence type="ECO:0000256" key="6">
    <source>
        <dbReference type="SAM" id="MobiDB-lite"/>
    </source>
</evidence>
<feature type="compositionally biased region" description="Basic and acidic residues" evidence="6">
    <location>
        <begin position="320"/>
        <end position="332"/>
    </location>
</feature>
<dbReference type="InterPro" id="IPR011009">
    <property type="entry name" value="Kinase-like_dom_sf"/>
</dbReference>
<keyword evidence="9" id="KW-0723">Serine/threonine-protein kinase</keyword>
<dbReference type="Pfam" id="PF00069">
    <property type="entry name" value="Pkinase"/>
    <property type="match status" value="1"/>
</dbReference>
<dbReference type="GO" id="GO:0004674">
    <property type="term" value="F:protein serine/threonine kinase activity"/>
    <property type="evidence" value="ECO:0007669"/>
    <property type="project" value="UniProtKB-KW"/>
</dbReference>
<feature type="compositionally biased region" description="Pro residues" evidence="6">
    <location>
        <begin position="293"/>
        <end position="319"/>
    </location>
</feature>
<dbReference type="Gene3D" id="3.30.200.20">
    <property type="entry name" value="Phosphorylase Kinase, domain 1"/>
    <property type="match status" value="1"/>
</dbReference>